<feature type="chain" id="PRO_5038465616" description="PE-PGRS family protein" evidence="2">
    <location>
        <begin position="23"/>
        <end position="364"/>
    </location>
</feature>
<reference evidence="3" key="1">
    <citation type="submission" date="2016-03" db="EMBL/GenBank/DDBJ databases">
        <authorList>
            <person name="Ploux O."/>
        </authorList>
    </citation>
    <scope>NUCLEOTIDE SEQUENCE</scope>
    <source>
        <strain evidence="3">UC10</strain>
    </source>
</reference>
<sequence>MHIAVRSTVATGVALVGASAIALSPIQPVGSVALPLSEVNVPAAISNVAVELAAMPNPFDAWVNVITETVTNAGALGTAWLADPLPVGRQAAQNWIGYGDILSTALSGAASGLYSYLTTSLPQFLQTAFQQVAAGEPAAAASTINEALGSAIITVGLPFFPVMAIPGSITDNLSAAVKSLTGIQTLFGLLLAAIGPPTGVIQATGDSAQVIVDSLRTGDYGAAVQALFNLPPTLLGAVINGYTPPGGSIMPGLLTPPDDTGFNAGLVYTLLVSIPKAIATAITPVAAPAAARTAKPAASVEAAPATDATASTGTGKSARGALRSSPTSGKSSAKSAAAAKKPSGAKKSTGAKSARPNRGGSAAE</sequence>
<keyword evidence="2" id="KW-0732">Signal</keyword>
<accession>A0A1Y5PAS2</accession>
<evidence type="ECO:0000313" key="3">
    <source>
        <dbReference type="EMBL" id="SBS75802.1"/>
    </source>
</evidence>
<feature type="region of interest" description="Disordered" evidence="1">
    <location>
        <begin position="295"/>
        <end position="364"/>
    </location>
</feature>
<evidence type="ECO:0008006" key="4">
    <source>
        <dbReference type="Google" id="ProtNLM"/>
    </source>
</evidence>
<organism evidence="3">
    <name type="scientific">uncultured Mycobacterium sp</name>
    <dbReference type="NCBI Taxonomy" id="171292"/>
    <lineage>
        <taxon>Bacteria</taxon>
        <taxon>Bacillati</taxon>
        <taxon>Actinomycetota</taxon>
        <taxon>Actinomycetes</taxon>
        <taxon>Mycobacteriales</taxon>
        <taxon>Mycobacteriaceae</taxon>
        <taxon>Mycobacterium</taxon>
        <taxon>environmental samples</taxon>
    </lineage>
</organism>
<feature type="compositionally biased region" description="Low complexity" evidence="1">
    <location>
        <begin position="295"/>
        <end position="354"/>
    </location>
</feature>
<dbReference type="AlphaFoldDB" id="A0A1Y5PAS2"/>
<dbReference type="EMBL" id="FLQS01000020">
    <property type="protein sequence ID" value="SBS75802.1"/>
    <property type="molecule type" value="Genomic_DNA"/>
</dbReference>
<gene>
    <name evidence="3" type="ORF">MHPYR_270073</name>
</gene>
<evidence type="ECO:0000256" key="2">
    <source>
        <dbReference type="SAM" id="SignalP"/>
    </source>
</evidence>
<feature type="signal peptide" evidence="2">
    <location>
        <begin position="1"/>
        <end position="22"/>
    </location>
</feature>
<evidence type="ECO:0000256" key="1">
    <source>
        <dbReference type="SAM" id="MobiDB-lite"/>
    </source>
</evidence>
<name>A0A1Y5PAS2_9MYCO</name>
<protein>
    <recommendedName>
        <fullName evidence="4">PE-PGRS family protein</fullName>
    </recommendedName>
</protein>
<proteinExistence type="predicted"/>